<dbReference type="RefSeq" id="XP_022107315.1">
    <property type="nucleotide sequence ID" value="XM_022251623.1"/>
</dbReference>
<evidence type="ECO:0000313" key="3">
    <source>
        <dbReference type="RefSeq" id="XP_022107314.1"/>
    </source>
</evidence>
<feature type="compositionally biased region" description="Basic and acidic residues" evidence="1">
    <location>
        <begin position="70"/>
        <end position="95"/>
    </location>
</feature>
<feature type="region of interest" description="Disordered" evidence="1">
    <location>
        <begin position="35"/>
        <end position="142"/>
    </location>
</feature>
<proteinExistence type="predicted"/>
<dbReference type="GeneID" id="110988271"/>
<gene>
    <name evidence="3 4 5 6" type="primary">LOC110988271</name>
</gene>
<organism evidence="2 4">
    <name type="scientific">Acanthaster planci</name>
    <name type="common">Crown-of-thorns starfish</name>
    <dbReference type="NCBI Taxonomy" id="133434"/>
    <lineage>
        <taxon>Eukaryota</taxon>
        <taxon>Metazoa</taxon>
        <taxon>Echinodermata</taxon>
        <taxon>Eleutherozoa</taxon>
        <taxon>Asterozoa</taxon>
        <taxon>Asteroidea</taxon>
        <taxon>Valvatacea</taxon>
        <taxon>Valvatida</taxon>
        <taxon>Acanthasteridae</taxon>
        <taxon>Acanthaster</taxon>
    </lineage>
</organism>
<accession>A0A8B7ZR11</accession>
<evidence type="ECO:0000313" key="4">
    <source>
        <dbReference type="RefSeq" id="XP_022107315.1"/>
    </source>
</evidence>
<evidence type="ECO:0000313" key="2">
    <source>
        <dbReference type="Proteomes" id="UP000694845"/>
    </source>
</evidence>
<dbReference type="Proteomes" id="UP000694845">
    <property type="component" value="Unplaced"/>
</dbReference>
<feature type="compositionally biased region" description="Acidic residues" evidence="1">
    <location>
        <begin position="96"/>
        <end position="120"/>
    </location>
</feature>
<sequence>MDEDVESSDIPASQLAAIQSKGQFQRSISLALSAETGKTGGDSVPSCSVEQDDRGHSLGVSADNVARSAEGLDIRSTIKEEDHDLEDRVERRVLEEDGEDEAVSDDATTEESVSSDDDSDAVQMAPLPRSTTSNRRGKTRLQRQRLRQFRRDFFAPFMEDDDFEDLSCRVEVENRPQRVPTLMELCMEKGFSTTSPLPPGLKPALSQHRGKAKLAALQLRWLGRNLAILEKQIKWNLVEAVGPHGMRSTHLRRDTKSLWRRKHWQYDWSPHPERKLWILPASCQVYDTVEWKIAALAHYINLALPLRSGDPKKGGASPSEQQGCKDGDVQQVKRCLRKRYPKLVKYCFDHAMAYVWWTRGRCTKAQESFIKIAKRYPPDLISETEQSTLWARHRAMVLVEIGRLLVSFDQPDSAGHFFREAAEVASRKVHPKIADKLTLQSLALTASAYDQGLMAGHSAIQAARLWSTTAQQAQAVEQTPPRSMQDFQWEEPGESVMEHCSREAVLAAMESLLHCHAGHLANSANQDFRDSAHRNRVWLTGARGYLEKLQGPDSAFVGMYLSFVLAMLNEGVAAENAYHVSLTSNIWSRGPGDIATVVTEDDIRPHPWWLFGEWIAARKAALRKAVSEPLRVLPLVWRRGLQQPTYRYDGLSYGALRKQNADIEGFTLDLHVTPKGHLTGAMMQNLPPMTKVCMDAYTGQVHLGDPCCDSELHRWDNYDNNHPRAANFDCQSSLPQPNIIYSDPLTSTTVTLAITSVSCYYQCEANRLSRNAPSRKRPEDLRWIQAESRPAISVIYQRKGSARVKVDLVDLVLKEQKKSVLDAIESSYAAKLLREAENFLDFFIRRQYHFNSHMVMEFLNHKISDENFTHPVAQHHPSTSKDIAKYVEGKRNRYNFQMARITLKKVLYVGKATVVLLLIMPSYDVFVFIECTSAESFSRPIVVRSKEKRPYGYRSSLPDGWLLLSDCSCWSAPNPPASLLFAFKDDPKAWPQRKLTHLNMQIFDDRGNILSFKKFGQRKEQDSSKERYFLSCEGYKIVGTNKEKTKVTVCDLEKQTECWSTELTSIQKLDVAKGTVYVSTLEGVYAMDIEALKPLVIVHLSSSRFSTPPNDNGLLLYLPAGSADNPKVLSTTEIMARSDGTEQYSATFYGMDNHVLVLRRRRMDEGELLEGEQKPDVLEVKDVMVPGRPKELCYLGEQAGFIVSATISSSDETSAYYRESLYWFDMAGDIIAIHPFIGGGHHSFLPVYLRDPGGDGEGKADDRDLYLYFADGLGALCCIKLDIYQYR</sequence>
<dbReference type="KEGG" id="aplc:110988271"/>
<evidence type="ECO:0000313" key="5">
    <source>
        <dbReference type="RefSeq" id="XP_022107316.1"/>
    </source>
</evidence>
<dbReference type="RefSeq" id="XP_022107317.1">
    <property type="nucleotide sequence ID" value="XM_022251625.1"/>
</dbReference>
<keyword evidence="2" id="KW-1185">Reference proteome</keyword>
<evidence type="ECO:0000313" key="6">
    <source>
        <dbReference type="RefSeq" id="XP_022107317.1"/>
    </source>
</evidence>
<dbReference type="RefSeq" id="XP_022107314.1">
    <property type="nucleotide sequence ID" value="XM_022251622.1"/>
</dbReference>
<name>A0A8B7ZR11_ACAPL</name>
<reference evidence="3 4" key="1">
    <citation type="submission" date="2025-04" db="UniProtKB">
        <authorList>
            <consortium name="RefSeq"/>
        </authorList>
    </citation>
    <scope>IDENTIFICATION</scope>
</reference>
<evidence type="ECO:0000256" key="1">
    <source>
        <dbReference type="SAM" id="MobiDB-lite"/>
    </source>
</evidence>
<protein>
    <submittedName>
        <fullName evidence="3 4">Uncharacterized protein LOC110988271</fullName>
    </submittedName>
</protein>
<dbReference type="RefSeq" id="XP_022107316.1">
    <property type="nucleotide sequence ID" value="XM_022251624.1"/>
</dbReference>
<dbReference type="OMA" id="ARTISME"/>
<dbReference type="OrthoDB" id="6115758at2759"/>